<reference evidence="1" key="1">
    <citation type="journal article" date="2023" name="G3 (Bethesda)">
        <title>A reference genome for the long-term kleptoplast-retaining sea slug Elysia crispata morphotype clarki.</title>
        <authorList>
            <person name="Eastman K.E."/>
            <person name="Pendleton A.L."/>
            <person name="Shaikh M.A."/>
            <person name="Suttiyut T."/>
            <person name="Ogas R."/>
            <person name="Tomko P."/>
            <person name="Gavelis G."/>
            <person name="Widhalm J.R."/>
            <person name="Wisecaver J.H."/>
        </authorList>
    </citation>
    <scope>NUCLEOTIDE SEQUENCE</scope>
    <source>
        <strain evidence="1">ECLA1</strain>
    </source>
</reference>
<proteinExistence type="predicted"/>
<comment type="caution">
    <text evidence="1">The sequence shown here is derived from an EMBL/GenBank/DDBJ whole genome shotgun (WGS) entry which is preliminary data.</text>
</comment>
<evidence type="ECO:0000313" key="1">
    <source>
        <dbReference type="EMBL" id="KAK3771486.1"/>
    </source>
</evidence>
<name>A0AAE0ZM88_9GAST</name>
<sequence>MTESTGPSVNENKRPRREALWSNVLSSCCSELTLQLHSPPLPLTVSEGKTVHPFSEYHITETIHGKKLIVLPEISLLECGSQQ</sequence>
<evidence type="ECO:0000313" key="2">
    <source>
        <dbReference type="Proteomes" id="UP001283361"/>
    </source>
</evidence>
<dbReference type="EMBL" id="JAWDGP010003737">
    <property type="protein sequence ID" value="KAK3771486.1"/>
    <property type="molecule type" value="Genomic_DNA"/>
</dbReference>
<dbReference type="AlphaFoldDB" id="A0AAE0ZM88"/>
<protein>
    <submittedName>
        <fullName evidence="1">Uncharacterized protein</fullName>
    </submittedName>
</protein>
<accession>A0AAE0ZM88</accession>
<dbReference type="Proteomes" id="UP001283361">
    <property type="component" value="Unassembled WGS sequence"/>
</dbReference>
<gene>
    <name evidence="1" type="ORF">RRG08_065415</name>
</gene>
<organism evidence="1 2">
    <name type="scientific">Elysia crispata</name>
    <name type="common">lettuce slug</name>
    <dbReference type="NCBI Taxonomy" id="231223"/>
    <lineage>
        <taxon>Eukaryota</taxon>
        <taxon>Metazoa</taxon>
        <taxon>Spiralia</taxon>
        <taxon>Lophotrochozoa</taxon>
        <taxon>Mollusca</taxon>
        <taxon>Gastropoda</taxon>
        <taxon>Heterobranchia</taxon>
        <taxon>Euthyneura</taxon>
        <taxon>Panpulmonata</taxon>
        <taxon>Sacoglossa</taxon>
        <taxon>Placobranchoidea</taxon>
        <taxon>Plakobranchidae</taxon>
        <taxon>Elysia</taxon>
    </lineage>
</organism>
<keyword evidence="2" id="KW-1185">Reference proteome</keyword>